<keyword evidence="1" id="KW-0472">Membrane</keyword>
<organism evidence="2">
    <name type="scientific">Penaeus monodon majanivirus A</name>
    <dbReference type="NCBI Taxonomy" id="2984271"/>
    <lineage>
        <taxon>Viruses</taxon>
        <taxon>Viruses incertae sedis</taxon>
        <taxon>Naldaviricetes</taxon>
        <taxon>Nimaviridae</taxon>
    </lineage>
</organism>
<reference evidence="2" key="1">
    <citation type="submission" date="2022-10" db="EMBL/GenBank/DDBJ databases">
        <title>Genome sequences of endogenous nimaviruses in decapod crustaceans.</title>
        <authorList>
            <person name="Kawato S."/>
            <person name="Nozaki R."/>
            <person name="Kondo H."/>
            <person name="Hirono I."/>
        </authorList>
    </citation>
    <scope>NUCLEOTIDE SEQUENCE</scope>
    <source>
        <strain evidence="2">Mikawa2016</strain>
    </source>
</reference>
<protein>
    <submittedName>
        <fullName evidence="2">Uncharacterized protein</fullName>
    </submittedName>
</protein>
<sequence>MTNNRHKISQLLFWTCAFSAYCGNYSIVTASTGDDSNVATVADSSTKYFFNKRRDPREIGVHNTSDTFYVLVDDLFNPSFRIFDGTSGRITIPSRTPISFRCAVCVKRKTLSNTSGSDDTIQMTLGQIPDTYSNQLVIHTDEYKCTILSYSIPYGLYHNNESRWLTCVIYTRSSNIYRYIHVYIDIENRDKAHFIYNDLFRIPKSAKYLACKRPNNESEIYEGNYIFFWGKLVETQSNLCPMDKSEEDFPEEIAAGQFANRTKYKIIPILESGLYLPVINQIQVTDINENIFSNKIICIRYGYVTRSKKKQSIRVIVWYLDKNAPNIVSVPIKANAPCVYPLMRYSGKHPSLLIHTQERIVYTITLNNILTITGYCIVVFLCAVIIIAYISANRTTLFLCTSGRSNRRYSNYKQDFRRVLNAENIQDC</sequence>
<accession>A0A9C7CDW6</accession>
<keyword evidence="1" id="KW-0812">Transmembrane</keyword>
<evidence type="ECO:0000256" key="1">
    <source>
        <dbReference type="SAM" id="Phobius"/>
    </source>
</evidence>
<feature type="transmembrane region" description="Helical" evidence="1">
    <location>
        <begin position="369"/>
        <end position="390"/>
    </location>
</feature>
<name>A0A9C7CDW6_9VIRU</name>
<evidence type="ECO:0000313" key="2">
    <source>
        <dbReference type="EMBL" id="BDT61872.1"/>
    </source>
</evidence>
<proteinExistence type="predicted"/>
<dbReference type="EMBL" id="LC738870">
    <property type="protein sequence ID" value="BDT61872.1"/>
    <property type="molecule type" value="Genomic_DNA"/>
</dbReference>
<keyword evidence="1" id="KW-1133">Transmembrane helix</keyword>